<name>A0AB39TTY1_9ACTN</name>
<dbReference type="RefSeq" id="WP_369185004.1">
    <property type="nucleotide sequence ID" value="NZ_CP163445.1"/>
</dbReference>
<sequence>MAPRAPRRIHVDGRDYRWAARRHDLGHVTVRIWLDRPGRPGRVLAVTCRFDDPWLHYGFLLSVPPERLAAEYQLEPVTPALTADLVRSGLAAGWQPEQPGEAARFLLEGDALVPAQ</sequence>
<proteinExistence type="predicted"/>
<dbReference type="EMBL" id="CP163445">
    <property type="protein sequence ID" value="XDQ82708.1"/>
    <property type="molecule type" value="Genomic_DNA"/>
</dbReference>
<dbReference type="AlphaFoldDB" id="A0AB39TTY1"/>
<accession>A0AB39TTY1</accession>
<organism evidence="1">
    <name type="scientific">Streptomyces sp. Y1</name>
    <dbReference type="NCBI Taxonomy" id="3238634"/>
    <lineage>
        <taxon>Bacteria</taxon>
        <taxon>Bacillati</taxon>
        <taxon>Actinomycetota</taxon>
        <taxon>Actinomycetes</taxon>
        <taxon>Kitasatosporales</taxon>
        <taxon>Streptomycetaceae</taxon>
        <taxon>Streptomyces</taxon>
    </lineage>
</organism>
<protein>
    <submittedName>
        <fullName evidence="1">Uncharacterized protein</fullName>
    </submittedName>
</protein>
<evidence type="ECO:0000313" key="1">
    <source>
        <dbReference type="EMBL" id="XDQ82708.1"/>
    </source>
</evidence>
<gene>
    <name evidence="1" type="ORF">AB2U05_31520</name>
</gene>
<reference evidence="1" key="1">
    <citation type="submission" date="2024-07" db="EMBL/GenBank/DDBJ databases">
        <authorList>
            <person name="Yu S.T."/>
        </authorList>
    </citation>
    <scope>NUCLEOTIDE SEQUENCE</scope>
    <source>
        <strain evidence="1">Y1</strain>
    </source>
</reference>